<dbReference type="RefSeq" id="WP_226384345.1">
    <property type="nucleotide sequence ID" value="NZ_JADCKA010000001.1"/>
</dbReference>
<feature type="transmembrane region" description="Helical" evidence="7">
    <location>
        <begin position="129"/>
        <end position="149"/>
    </location>
</feature>
<dbReference type="Pfam" id="PF00664">
    <property type="entry name" value="ABC_membrane"/>
    <property type="match status" value="1"/>
</dbReference>
<evidence type="ECO:0000313" key="10">
    <source>
        <dbReference type="EMBL" id="MBE5034673.1"/>
    </source>
</evidence>
<evidence type="ECO:0000256" key="2">
    <source>
        <dbReference type="ARBA" id="ARBA00022692"/>
    </source>
</evidence>
<feature type="transmembrane region" description="Helical" evidence="7">
    <location>
        <begin position="238"/>
        <end position="258"/>
    </location>
</feature>
<evidence type="ECO:0000313" key="11">
    <source>
        <dbReference type="Proteomes" id="UP001516588"/>
    </source>
</evidence>
<dbReference type="PANTHER" id="PTHR43394:SF1">
    <property type="entry name" value="ATP-BINDING CASSETTE SUB-FAMILY B MEMBER 10, MITOCHONDRIAL"/>
    <property type="match status" value="1"/>
</dbReference>
<keyword evidence="11" id="KW-1185">Reference proteome</keyword>
<keyword evidence="2 7" id="KW-0812">Transmembrane</keyword>
<evidence type="ECO:0000256" key="6">
    <source>
        <dbReference type="ARBA" id="ARBA00023136"/>
    </source>
</evidence>
<dbReference type="Gene3D" id="1.20.1560.10">
    <property type="entry name" value="ABC transporter type 1, transmembrane domain"/>
    <property type="match status" value="1"/>
</dbReference>
<feature type="domain" description="ABC transporter" evidence="8">
    <location>
        <begin position="332"/>
        <end position="567"/>
    </location>
</feature>
<dbReference type="Gene3D" id="3.40.50.300">
    <property type="entry name" value="P-loop containing nucleotide triphosphate hydrolases"/>
    <property type="match status" value="1"/>
</dbReference>
<dbReference type="InterPro" id="IPR017871">
    <property type="entry name" value="ABC_transporter-like_CS"/>
</dbReference>
<dbReference type="PROSITE" id="PS00211">
    <property type="entry name" value="ABC_TRANSPORTER_1"/>
    <property type="match status" value="1"/>
</dbReference>
<sequence length="582" mass="63805">MKQVLKFFKPCIPAIILIIALLFGQAMCELALPGYMSDIINDGIIKQDMDYIYSTGIMMLIIAAGSMLCAIGASFFSSRVASRALRDTRSSLFKKITSFSAAEFDQFQTASLITRTTNDIQTVQQTSILILRMACYAPIMGIGALIKALNTSPSLTWTIGLSLLVVLLIMALMFVLVMPKFSVLQSKLDRLNLIVGERLSGLLVVRAFNSETYEEERFDNANRDLTKLGIFVNRAMSFMFPALMLVMNLSGILIVWVGAHMVGDASLMIGDMLAFLQYSMQIIISFLVITMMFIMIPRAIVSIRRIGEVLAVEPSIEDKEEPEHINEAKGVLRFDHVDFAYPDAEEKTLEDISFTALPGQTTAIIGSTGSGKSSLVNLIPRFFDISGGSITLDGVDIRNIPQHELREHIGIVPQKGLLFSGTIASNLSFGKEDATKEEMIDALKTAQALDFVEKMPDGLDTHVAQGGTSVSGGQKQRLSIARALIRNPQVYIFDDSFSALDFKTDKNLRAALKEKVGGSTFIIVAQRINTILDADQIVLLDEGKVAGIGTHKELLASNKIYQEIALSQLSEEELGKEVAIDG</sequence>
<comment type="subcellular location">
    <subcellularLocation>
        <location evidence="1">Cell membrane</location>
        <topology evidence="1">Multi-pass membrane protein</topology>
    </subcellularLocation>
</comment>
<evidence type="ECO:0000256" key="3">
    <source>
        <dbReference type="ARBA" id="ARBA00022741"/>
    </source>
</evidence>
<feature type="transmembrane region" description="Helical" evidence="7">
    <location>
        <begin position="155"/>
        <end position="177"/>
    </location>
</feature>
<dbReference type="CDD" id="cd18548">
    <property type="entry name" value="ABC_6TM_Tm287_like"/>
    <property type="match status" value="1"/>
</dbReference>
<dbReference type="SUPFAM" id="SSF90123">
    <property type="entry name" value="ABC transporter transmembrane region"/>
    <property type="match status" value="1"/>
</dbReference>
<comment type="caution">
    <text evidence="10">The sequence shown here is derived from an EMBL/GenBank/DDBJ whole genome shotgun (WGS) entry which is preliminary data.</text>
</comment>
<evidence type="ECO:0000259" key="9">
    <source>
        <dbReference type="PROSITE" id="PS50929"/>
    </source>
</evidence>
<dbReference type="InterPro" id="IPR003439">
    <property type="entry name" value="ABC_transporter-like_ATP-bd"/>
</dbReference>
<evidence type="ECO:0000256" key="5">
    <source>
        <dbReference type="ARBA" id="ARBA00022989"/>
    </source>
</evidence>
<feature type="transmembrane region" description="Helical" evidence="7">
    <location>
        <begin position="278"/>
        <end position="296"/>
    </location>
</feature>
<name>A0ABR9QUW2_9FIRM</name>
<dbReference type="PANTHER" id="PTHR43394">
    <property type="entry name" value="ATP-DEPENDENT PERMEASE MDL1, MITOCHONDRIAL"/>
    <property type="match status" value="1"/>
</dbReference>
<accession>A0ABR9QUW2</accession>
<dbReference type="Pfam" id="PF00005">
    <property type="entry name" value="ABC_tran"/>
    <property type="match status" value="1"/>
</dbReference>
<protein>
    <submittedName>
        <fullName evidence="10">ABC transporter ATP-binding protein</fullName>
    </submittedName>
</protein>
<keyword evidence="4 10" id="KW-0067">ATP-binding</keyword>
<dbReference type="PROSITE" id="PS50929">
    <property type="entry name" value="ABC_TM1F"/>
    <property type="match status" value="1"/>
</dbReference>
<dbReference type="InterPro" id="IPR003593">
    <property type="entry name" value="AAA+_ATPase"/>
</dbReference>
<keyword evidence="5 7" id="KW-1133">Transmembrane helix</keyword>
<dbReference type="PROSITE" id="PS50893">
    <property type="entry name" value="ABC_TRANSPORTER_2"/>
    <property type="match status" value="1"/>
</dbReference>
<dbReference type="InterPro" id="IPR027417">
    <property type="entry name" value="P-loop_NTPase"/>
</dbReference>
<proteinExistence type="predicted"/>
<dbReference type="Proteomes" id="UP001516588">
    <property type="component" value="Unassembled WGS sequence"/>
</dbReference>
<dbReference type="SUPFAM" id="SSF52540">
    <property type="entry name" value="P-loop containing nucleoside triphosphate hydrolases"/>
    <property type="match status" value="1"/>
</dbReference>
<evidence type="ECO:0000256" key="1">
    <source>
        <dbReference type="ARBA" id="ARBA00004651"/>
    </source>
</evidence>
<organism evidence="10 11">
    <name type="scientific">Gallibacter intestinalis</name>
    <dbReference type="NCBI Taxonomy" id="2779356"/>
    <lineage>
        <taxon>Bacteria</taxon>
        <taxon>Bacillati</taxon>
        <taxon>Bacillota</taxon>
        <taxon>Clostridia</taxon>
        <taxon>Eubacteriales</taxon>
        <taxon>Eubacteriaceae</taxon>
        <taxon>Gallibacter</taxon>
    </lineage>
</organism>
<feature type="domain" description="ABC transmembrane type-1" evidence="9">
    <location>
        <begin position="16"/>
        <end position="298"/>
    </location>
</feature>
<reference evidence="10 11" key="1">
    <citation type="submission" date="2020-10" db="EMBL/GenBank/DDBJ databases">
        <title>ChiBAC.</title>
        <authorList>
            <person name="Zenner C."/>
            <person name="Hitch T.C.A."/>
            <person name="Clavel T."/>
        </authorList>
    </citation>
    <scope>NUCLEOTIDE SEQUENCE [LARGE SCALE GENOMIC DNA]</scope>
    <source>
        <strain evidence="10 11">DSM 108706</strain>
    </source>
</reference>
<dbReference type="InterPro" id="IPR011527">
    <property type="entry name" value="ABC1_TM_dom"/>
</dbReference>
<dbReference type="EMBL" id="JADCKA010000001">
    <property type="protein sequence ID" value="MBE5034673.1"/>
    <property type="molecule type" value="Genomic_DNA"/>
</dbReference>
<evidence type="ECO:0000256" key="7">
    <source>
        <dbReference type="SAM" id="Phobius"/>
    </source>
</evidence>
<keyword evidence="3" id="KW-0547">Nucleotide-binding</keyword>
<dbReference type="SMART" id="SM00382">
    <property type="entry name" value="AAA"/>
    <property type="match status" value="1"/>
</dbReference>
<dbReference type="InterPro" id="IPR039421">
    <property type="entry name" value="Type_1_exporter"/>
</dbReference>
<keyword evidence="6 7" id="KW-0472">Membrane</keyword>
<dbReference type="GO" id="GO:0005524">
    <property type="term" value="F:ATP binding"/>
    <property type="evidence" value="ECO:0007669"/>
    <property type="project" value="UniProtKB-KW"/>
</dbReference>
<feature type="transmembrane region" description="Helical" evidence="7">
    <location>
        <begin position="52"/>
        <end position="76"/>
    </location>
</feature>
<evidence type="ECO:0000256" key="4">
    <source>
        <dbReference type="ARBA" id="ARBA00022840"/>
    </source>
</evidence>
<evidence type="ECO:0000259" key="8">
    <source>
        <dbReference type="PROSITE" id="PS50893"/>
    </source>
</evidence>
<dbReference type="InterPro" id="IPR036640">
    <property type="entry name" value="ABC1_TM_sf"/>
</dbReference>
<gene>
    <name evidence="10" type="ORF">INF20_00015</name>
</gene>